<dbReference type="GO" id="GO:0043409">
    <property type="term" value="P:negative regulation of MAPK cascade"/>
    <property type="evidence" value="ECO:0007669"/>
    <property type="project" value="TreeGrafter"/>
</dbReference>
<keyword evidence="4" id="KW-0904">Protein phosphatase</keyword>
<dbReference type="PANTHER" id="PTHR10159">
    <property type="entry name" value="DUAL SPECIFICITY PROTEIN PHOSPHATASE"/>
    <property type="match status" value="1"/>
</dbReference>
<evidence type="ECO:0000313" key="10">
    <source>
        <dbReference type="Proteomes" id="UP000663828"/>
    </source>
</evidence>
<dbReference type="GO" id="GO:0005737">
    <property type="term" value="C:cytoplasm"/>
    <property type="evidence" value="ECO:0007669"/>
    <property type="project" value="TreeGrafter"/>
</dbReference>
<dbReference type="GO" id="GO:0004725">
    <property type="term" value="F:protein tyrosine phosphatase activity"/>
    <property type="evidence" value="ECO:0007669"/>
    <property type="project" value="UniProtKB-EC"/>
</dbReference>
<dbReference type="InterPro" id="IPR016130">
    <property type="entry name" value="Tyr_Pase_AS"/>
</dbReference>
<feature type="compositionally biased region" description="Polar residues" evidence="5">
    <location>
        <begin position="215"/>
        <end position="232"/>
    </location>
</feature>
<evidence type="ECO:0000313" key="11">
    <source>
        <dbReference type="Proteomes" id="UP000663852"/>
    </source>
</evidence>
<organism evidence="8 11">
    <name type="scientific">Adineta ricciae</name>
    <name type="common">Rotifer</name>
    <dbReference type="NCBI Taxonomy" id="249248"/>
    <lineage>
        <taxon>Eukaryota</taxon>
        <taxon>Metazoa</taxon>
        <taxon>Spiralia</taxon>
        <taxon>Gnathifera</taxon>
        <taxon>Rotifera</taxon>
        <taxon>Eurotatoria</taxon>
        <taxon>Bdelloidea</taxon>
        <taxon>Adinetida</taxon>
        <taxon>Adinetidae</taxon>
        <taxon>Adineta</taxon>
    </lineage>
</organism>
<protein>
    <recommendedName>
        <fullName evidence="2">protein-tyrosine-phosphatase</fullName>
        <ecNumber evidence="2">3.1.3.48</ecNumber>
    </recommendedName>
</protein>
<evidence type="ECO:0000259" key="7">
    <source>
        <dbReference type="PROSITE" id="PS50056"/>
    </source>
</evidence>
<feature type="compositionally biased region" description="Basic and acidic residues" evidence="5">
    <location>
        <begin position="196"/>
        <end position="208"/>
    </location>
</feature>
<dbReference type="EMBL" id="CAJNOR010002081">
    <property type="protein sequence ID" value="CAF1245228.1"/>
    <property type="molecule type" value="Genomic_DNA"/>
</dbReference>
<dbReference type="PROSITE" id="PS00383">
    <property type="entry name" value="TYR_PHOSPHATASE_1"/>
    <property type="match status" value="1"/>
</dbReference>
<dbReference type="InterPro" id="IPR020422">
    <property type="entry name" value="TYR_PHOSPHATASE_DUAL_dom"/>
</dbReference>
<dbReference type="AlphaFoldDB" id="A0A814GMW6"/>
<dbReference type="SMART" id="SM00195">
    <property type="entry name" value="DSPc"/>
    <property type="match status" value="1"/>
</dbReference>
<feature type="domain" description="Tyrosine-protein phosphatase" evidence="6">
    <location>
        <begin position="50"/>
        <end position="193"/>
    </location>
</feature>
<evidence type="ECO:0000256" key="4">
    <source>
        <dbReference type="ARBA" id="ARBA00022912"/>
    </source>
</evidence>
<feature type="domain" description="Tyrosine specific protein phosphatases" evidence="7">
    <location>
        <begin position="106"/>
        <end position="171"/>
    </location>
</feature>
<evidence type="ECO:0000256" key="3">
    <source>
        <dbReference type="ARBA" id="ARBA00022801"/>
    </source>
</evidence>
<dbReference type="InterPro" id="IPR000387">
    <property type="entry name" value="Tyr_Pase_dom"/>
</dbReference>
<accession>A0A814GMW6</accession>
<dbReference type="Gene3D" id="3.90.190.10">
    <property type="entry name" value="Protein tyrosine phosphatase superfamily"/>
    <property type="match status" value="1"/>
</dbReference>
<evidence type="ECO:0000313" key="9">
    <source>
        <dbReference type="EMBL" id="CAF1245228.1"/>
    </source>
</evidence>
<dbReference type="Proteomes" id="UP000663828">
    <property type="component" value="Unassembled WGS sequence"/>
</dbReference>
<reference evidence="8" key="1">
    <citation type="submission" date="2021-02" db="EMBL/GenBank/DDBJ databases">
        <authorList>
            <person name="Nowell W R."/>
        </authorList>
    </citation>
    <scope>NUCLEOTIDE SEQUENCE</scope>
</reference>
<dbReference type="Pfam" id="PF00782">
    <property type="entry name" value="DSPc"/>
    <property type="match status" value="1"/>
</dbReference>
<comment type="caution">
    <text evidence="8">The sequence shown here is derived from an EMBL/GenBank/DDBJ whole genome shotgun (WGS) entry which is preliminary data.</text>
</comment>
<evidence type="ECO:0000313" key="8">
    <source>
        <dbReference type="EMBL" id="CAF0998631.1"/>
    </source>
</evidence>
<evidence type="ECO:0000259" key="6">
    <source>
        <dbReference type="PROSITE" id="PS50054"/>
    </source>
</evidence>
<proteinExistence type="inferred from homology"/>
<dbReference type="InterPro" id="IPR000340">
    <property type="entry name" value="Dual-sp_phosphatase_cat-dom"/>
</dbReference>
<feature type="region of interest" description="Disordered" evidence="5">
    <location>
        <begin position="196"/>
        <end position="232"/>
    </location>
</feature>
<dbReference type="PANTHER" id="PTHR10159:SF519">
    <property type="entry name" value="DUAL SPECIFICITY PROTEIN PHOSPHATASE MPK3"/>
    <property type="match status" value="1"/>
</dbReference>
<dbReference type="CDD" id="cd14498">
    <property type="entry name" value="DSP"/>
    <property type="match status" value="1"/>
</dbReference>
<evidence type="ECO:0000256" key="5">
    <source>
        <dbReference type="SAM" id="MobiDB-lite"/>
    </source>
</evidence>
<sequence>MYRETLGITEKFLRDKYNATDDEIAQLNDLYAFQFEKRSSMPYPTAATNHPSLVLDGFLYHGDIYHASNGKLLKELDIKHIIDVCDCELEKEIVNNFNVLWINLNDDFIADIKKYFETTNQFLYECKQKKEKVLVHCQMGISRSSSVVLAYLMKYHHDTLKKAYDYLLERRRVAGPNASFLLQLLRYEKELRATKEIDESKNNDDKQNPFETVDINETATVSNTQTNNNQMT</sequence>
<dbReference type="InterPro" id="IPR029021">
    <property type="entry name" value="Prot-tyrosine_phosphatase-like"/>
</dbReference>
<keyword evidence="3" id="KW-0378">Hydrolase</keyword>
<dbReference type="Proteomes" id="UP000663852">
    <property type="component" value="Unassembled WGS sequence"/>
</dbReference>
<dbReference type="PROSITE" id="PS50056">
    <property type="entry name" value="TYR_PHOSPHATASE_2"/>
    <property type="match status" value="1"/>
</dbReference>
<evidence type="ECO:0000256" key="1">
    <source>
        <dbReference type="ARBA" id="ARBA00008601"/>
    </source>
</evidence>
<name>A0A814GMW6_ADIRI</name>
<evidence type="ECO:0000256" key="2">
    <source>
        <dbReference type="ARBA" id="ARBA00013064"/>
    </source>
</evidence>
<keyword evidence="10" id="KW-1185">Reference proteome</keyword>
<dbReference type="EMBL" id="CAJNOJ010000061">
    <property type="protein sequence ID" value="CAF0998631.1"/>
    <property type="molecule type" value="Genomic_DNA"/>
</dbReference>
<dbReference type="PROSITE" id="PS50054">
    <property type="entry name" value="TYR_PHOSPHATASE_DUAL"/>
    <property type="match status" value="1"/>
</dbReference>
<dbReference type="EC" id="3.1.3.48" evidence="2"/>
<comment type="similarity">
    <text evidence="1">Belongs to the protein-tyrosine phosphatase family. Non-receptor class dual specificity subfamily.</text>
</comment>
<gene>
    <name evidence="8" type="ORF">EDS130_LOCUS14766</name>
    <name evidence="9" type="ORF">XAT740_LOCUS25957</name>
</gene>
<dbReference type="OrthoDB" id="285418at2759"/>
<dbReference type="SUPFAM" id="SSF52799">
    <property type="entry name" value="(Phosphotyrosine protein) phosphatases II"/>
    <property type="match status" value="1"/>
</dbReference>